<organism evidence="2">
    <name type="scientific">Methylobacterium bullatum</name>
    <dbReference type="NCBI Taxonomy" id="570505"/>
    <lineage>
        <taxon>Bacteria</taxon>
        <taxon>Pseudomonadati</taxon>
        <taxon>Pseudomonadota</taxon>
        <taxon>Alphaproteobacteria</taxon>
        <taxon>Hyphomicrobiales</taxon>
        <taxon>Methylobacteriaceae</taxon>
        <taxon>Methylobacterium</taxon>
    </lineage>
</organism>
<feature type="region of interest" description="Disordered" evidence="1">
    <location>
        <begin position="38"/>
        <end position="73"/>
    </location>
</feature>
<feature type="compositionally biased region" description="Basic and acidic residues" evidence="1">
    <location>
        <begin position="38"/>
        <end position="47"/>
    </location>
</feature>
<proteinExistence type="predicted"/>
<dbReference type="EMBL" id="LR743504">
    <property type="protein sequence ID" value="CAA2101456.1"/>
    <property type="molecule type" value="Genomic_DNA"/>
</dbReference>
<protein>
    <submittedName>
        <fullName evidence="2">Uncharacterized protein</fullName>
    </submittedName>
</protein>
<accession>A0A679J5H6</accession>
<dbReference type="Pfam" id="PF07704">
    <property type="entry name" value="PSK_trans_fac"/>
    <property type="match status" value="1"/>
</dbReference>
<dbReference type="InterPro" id="IPR011660">
    <property type="entry name" value="VapB-like"/>
</dbReference>
<gene>
    <name evidence="2" type="ORF">MBUL_01185</name>
</gene>
<dbReference type="AlphaFoldDB" id="A0A679J5H6"/>
<reference evidence="2" key="1">
    <citation type="submission" date="2019-12" db="EMBL/GenBank/DDBJ databases">
        <authorList>
            <person name="Cremers G."/>
        </authorList>
    </citation>
    <scope>NUCLEOTIDE SEQUENCE</scope>
    <source>
        <strain evidence="2">Mbul1</strain>
    </source>
</reference>
<sequence length="73" mass="8089">MAFDIDDPETELLVKALAERWGVSSDEAIRRAVARELQETSRQETSRLHGPSLTGLADTGRGVERPGGVDRRR</sequence>
<evidence type="ECO:0000313" key="2">
    <source>
        <dbReference type="EMBL" id="CAA2101456.1"/>
    </source>
</evidence>
<evidence type="ECO:0000256" key="1">
    <source>
        <dbReference type="SAM" id="MobiDB-lite"/>
    </source>
</evidence>
<name>A0A679J5H6_9HYPH</name>
<feature type="compositionally biased region" description="Basic and acidic residues" evidence="1">
    <location>
        <begin position="61"/>
        <end position="73"/>
    </location>
</feature>